<dbReference type="Gene3D" id="2.30.30.40">
    <property type="entry name" value="SH3 Domains"/>
    <property type="match status" value="1"/>
</dbReference>
<evidence type="ECO:0000313" key="10">
    <source>
        <dbReference type="EMBL" id="PWI32000.1"/>
    </source>
</evidence>
<keyword evidence="3 8" id="KW-0732">Signal</keyword>
<dbReference type="Pfam" id="PF08239">
    <property type="entry name" value="SH3_3"/>
    <property type="match status" value="1"/>
</dbReference>
<feature type="chain" id="PRO_5015732356" evidence="8">
    <location>
        <begin position="21"/>
        <end position="204"/>
    </location>
</feature>
<dbReference type="Proteomes" id="UP000245362">
    <property type="component" value="Unassembled WGS sequence"/>
</dbReference>
<dbReference type="AlphaFoldDB" id="A0A2U3B5C9"/>
<reference evidence="10 11" key="1">
    <citation type="submission" date="2018-05" db="EMBL/GenBank/DDBJ databases">
        <title>Vibrio limimaris sp. nov., isolated from marine sediment.</title>
        <authorList>
            <person name="Li C.-M."/>
        </authorList>
    </citation>
    <scope>NUCLEOTIDE SEQUENCE [LARGE SCALE GENOMIC DNA]</scope>
    <source>
        <strain evidence="10 11">E4404</strain>
    </source>
</reference>
<evidence type="ECO:0000256" key="1">
    <source>
        <dbReference type="ARBA" id="ARBA00004167"/>
    </source>
</evidence>
<comment type="caution">
    <text evidence="10">The sequence shown here is derived from an EMBL/GenBank/DDBJ whole genome shotgun (WGS) entry which is preliminary data.</text>
</comment>
<keyword evidence="4 7" id="KW-1133">Transmembrane helix</keyword>
<feature type="signal peptide" evidence="8">
    <location>
        <begin position="1"/>
        <end position="20"/>
    </location>
</feature>
<evidence type="ECO:0000313" key="11">
    <source>
        <dbReference type="Proteomes" id="UP000245362"/>
    </source>
</evidence>
<gene>
    <name evidence="10" type="ORF">DI392_17630</name>
</gene>
<feature type="domain" description="SH3b" evidence="9">
    <location>
        <begin position="21"/>
        <end position="87"/>
    </location>
</feature>
<evidence type="ECO:0000256" key="4">
    <source>
        <dbReference type="ARBA" id="ARBA00022989"/>
    </source>
</evidence>
<organism evidence="10 11">
    <name type="scientific">Vibrio albus</name>
    <dbReference type="NCBI Taxonomy" id="2200953"/>
    <lineage>
        <taxon>Bacteria</taxon>
        <taxon>Pseudomonadati</taxon>
        <taxon>Pseudomonadota</taxon>
        <taxon>Gammaproteobacteria</taxon>
        <taxon>Vibrionales</taxon>
        <taxon>Vibrionaceae</taxon>
        <taxon>Vibrio</taxon>
    </lineage>
</organism>
<keyword evidence="11" id="KW-1185">Reference proteome</keyword>
<dbReference type="RefSeq" id="WP_109321011.1">
    <property type="nucleotide sequence ID" value="NZ_QFWT01000012.1"/>
</dbReference>
<keyword evidence="6" id="KW-0175">Coiled coil</keyword>
<evidence type="ECO:0000256" key="6">
    <source>
        <dbReference type="SAM" id="Coils"/>
    </source>
</evidence>
<evidence type="ECO:0000256" key="3">
    <source>
        <dbReference type="ARBA" id="ARBA00022729"/>
    </source>
</evidence>
<dbReference type="EMBL" id="QFWT01000012">
    <property type="protein sequence ID" value="PWI32000.1"/>
    <property type="molecule type" value="Genomic_DNA"/>
</dbReference>
<dbReference type="PROSITE" id="PS51781">
    <property type="entry name" value="SH3B"/>
    <property type="match status" value="1"/>
</dbReference>
<dbReference type="OrthoDB" id="9790951at2"/>
<dbReference type="NCBIfam" id="TIGR04211">
    <property type="entry name" value="SH3_and_anchor"/>
    <property type="match status" value="1"/>
</dbReference>
<proteinExistence type="predicted"/>
<comment type="subcellular location">
    <subcellularLocation>
        <location evidence="1">Membrane</location>
        <topology evidence="1">Single-pass membrane protein</topology>
    </subcellularLocation>
</comment>
<dbReference type="InterPro" id="IPR016476">
    <property type="entry name" value="SH3_dom_pro"/>
</dbReference>
<evidence type="ECO:0000259" key="9">
    <source>
        <dbReference type="PROSITE" id="PS51781"/>
    </source>
</evidence>
<dbReference type="SMART" id="SM00287">
    <property type="entry name" value="SH3b"/>
    <property type="match status" value="1"/>
</dbReference>
<feature type="transmembrane region" description="Helical" evidence="7">
    <location>
        <begin position="171"/>
        <end position="189"/>
    </location>
</feature>
<keyword evidence="5 7" id="KW-0472">Membrane</keyword>
<sequence length="204" mass="22749">MKKLFSLAVFICLLVPGAFAAPQYYVSDNLFTYMHSGPSNKFRIIGSVNAGDKITLTNVDKETGYSEVVDPKGRKGWVQSKFVTRQASMAVRLPILEKELKDVRQQLAHAQEQADQEQAGLVSSLDSRNKQIAELEESYTDISAQLTESQTEIRELRARLDTQKEDLLLKYFMYGGGVAGGGLLFGLILPHIIPRRKKSPNGWA</sequence>
<evidence type="ECO:0000256" key="2">
    <source>
        <dbReference type="ARBA" id="ARBA00022692"/>
    </source>
</evidence>
<protein>
    <submittedName>
        <fullName evidence="10">Arylsulfatase</fullName>
    </submittedName>
</protein>
<evidence type="ECO:0000256" key="5">
    <source>
        <dbReference type="ARBA" id="ARBA00023136"/>
    </source>
</evidence>
<dbReference type="GO" id="GO:0016020">
    <property type="term" value="C:membrane"/>
    <property type="evidence" value="ECO:0007669"/>
    <property type="project" value="UniProtKB-SubCell"/>
</dbReference>
<keyword evidence="2 7" id="KW-0812">Transmembrane</keyword>
<dbReference type="InterPro" id="IPR003646">
    <property type="entry name" value="SH3-like_bac-type"/>
</dbReference>
<accession>A0A2U3B5C9</accession>
<evidence type="ECO:0000256" key="8">
    <source>
        <dbReference type="SAM" id="SignalP"/>
    </source>
</evidence>
<name>A0A2U3B5C9_9VIBR</name>
<dbReference type="PIRSF" id="PIRSF006158">
    <property type="entry name" value="UCP006158_SH3"/>
    <property type="match status" value="1"/>
</dbReference>
<feature type="coiled-coil region" evidence="6">
    <location>
        <begin position="93"/>
        <end position="166"/>
    </location>
</feature>
<evidence type="ECO:0000256" key="7">
    <source>
        <dbReference type="SAM" id="Phobius"/>
    </source>
</evidence>